<accession>A0A2D4IXA2</accession>
<evidence type="ECO:0000313" key="2">
    <source>
        <dbReference type="EMBL" id="LAA88878.1"/>
    </source>
</evidence>
<feature type="region of interest" description="Disordered" evidence="1">
    <location>
        <begin position="85"/>
        <end position="104"/>
    </location>
</feature>
<reference evidence="2" key="1">
    <citation type="submission" date="2017-07" db="EMBL/GenBank/DDBJ databases">
        <authorList>
            <person name="Mikheyev A."/>
            <person name="Grau M."/>
        </authorList>
    </citation>
    <scope>NUCLEOTIDE SEQUENCE</scope>
    <source>
        <tissue evidence="2">Venom_gland</tissue>
    </source>
</reference>
<proteinExistence type="predicted"/>
<dbReference type="AlphaFoldDB" id="A0A2D4IXA2"/>
<reference evidence="2" key="2">
    <citation type="submission" date="2017-11" db="EMBL/GenBank/DDBJ databases">
        <title>Coralsnake Venomics: Analyses of Venom Gland Transcriptomes and Proteomes of Six Brazilian Taxa.</title>
        <authorList>
            <person name="Aird S.D."/>
            <person name="Jorge da Silva N."/>
            <person name="Qiu L."/>
            <person name="Villar-Briones A."/>
            <person name="Aparecida-Saddi V."/>
            <person name="Campos-Telles M.P."/>
            <person name="Grau M."/>
            <person name="Mikheyev A.S."/>
        </authorList>
    </citation>
    <scope>NUCLEOTIDE SEQUENCE</scope>
    <source>
        <tissue evidence="2">Venom_gland</tissue>
    </source>
</reference>
<sequence length="104" mass="11504">MPCTNAEGCDTGLALQEALLQGGVSLKSSNLSHPSLLERFNSVLHGARRPPWLLPTLLWSGPSSIRHCVCRGLKTKELWGSIPKEKEKEKKRKELSDFSFLSSS</sequence>
<feature type="compositionally biased region" description="Basic and acidic residues" evidence="1">
    <location>
        <begin position="85"/>
        <end position="96"/>
    </location>
</feature>
<name>A0A2D4IXA2_MICLE</name>
<evidence type="ECO:0000256" key="1">
    <source>
        <dbReference type="SAM" id="MobiDB-lite"/>
    </source>
</evidence>
<protein>
    <submittedName>
        <fullName evidence="2">Uncharacterized protein</fullName>
    </submittedName>
</protein>
<organism evidence="2">
    <name type="scientific">Micrurus lemniscatus lemniscatus</name>
    <dbReference type="NCBI Taxonomy" id="129467"/>
    <lineage>
        <taxon>Eukaryota</taxon>
        <taxon>Metazoa</taxon>
        <taxon>Chordata</taxon>
        <taxon>Craniata</taxon>
        <taxon>Vertebrata</taxon>
        <taxon>Euteleostomi</taxon>
        <taxon>Lepidosauria</taxon>
        <taxon>Squamata</taxon>
        <taxon>Bifurcata</taxon>
        <taxon>Unidentata</taxon>
        <taxon>Episquamata</taxon>
        <taxon>Toxicofera</taxon>
        <taxon>Serpentes</taxon>
        <taxon>Colubroidea</taxon>
        <taxon>Elapidae</taxon>
        <taxon>Elapinae</taxon>
        <taxon>Micrurus</taxon>
    </lineage>
</organism>
<dbReference type="EMBL" id="IACK01131651">
    <property type="protein sequence ID" value="LAA88878.1"/>
    <property type="molecule type" value="Transcribed_RNA"/>
</dbReference>